<dbReference type="Pfam" id="PF01584">
    <property type="entry name" value="CheW"/>
    <property type="match status" value="1"/>
</dbReference>
<evidence type="ECO:0000313" key="3">
    <source>
        <dbReference type="Proteomes" id="UP000198418"/>
    </source>
</evidence>
<dbReference type="PROSITE" id="PS50851">
    <property type="entry name" value="CHEW"/>
    <property type="match status" value="1"/>
</dbReference>
<dbReference type="Gene3D" id="2.30.30.40">
    <property type="entry name" value="SH3 Domains"/>
    <property type="match status" value="1"/>
</dbReference>
<organism evidence="2 3">
    <name type="scientific">Rhodoblastus acidophilus</name>
    <name type="common">Rhodopseudomonas acidophila</name>
    <dbReference type="NCBI Taxonomy" id="1074"/>
    <lineage>
        <taxon>Bacteria</taxon>
        <taxon>Pseudomonadati</taxon>
        <taxon>Pseudomonadota</taxon>
        <taxon>Alphaproteobacteria</taxon>
        <taxon>Hyphomicrobiales</taxon>
        <taxon>Rhodoblastaceae</taxon>
        <taxon>Rhodoblastus</taxon>
    </lineage>
</organism>
<reference evidence="3" key="1">
    <citation type="submission" date="2017-06" db="EMBL/GenBank/DDBJ databases">
        <authorList>
            <person name="Varghese N."/>
            <person name="Submissions S."/>
        </authorList>
    </citation>
    <scope>NUCLEOTIDE SEQUENCE [LARGE SCALE GENOMIC DNA]</scope>
    <source>
        <strain evidence="3">DSM 137</strain>
    </source>
</reference>
<name>A0A212RRB3_RHOAC</name>
<dbReference type="InterPro" id="IPR002545">
    <property type="entry name" value="CheW-lke_dom"/>
</dbReference>
<dbReference type="Gene3D" id="2.40.50.180">
    <property type="entry name" value="CheA-289, Domain 4"/>
    <property type="match status" value="1"/>
</dbReference>
<dbReference type="Proteomes" id="UP000198418">
    <property type="component" value="Unassembled WGS sequence"/>
</dbReference>
<dbReference type="PANTHER" id="PTHR22617:SF23">
    <property type="entry name" value="CHEMOTAXIS PROTEIN CHEW"/>
    <property type="match status" value="1"/>
</dbReference>
<proteinExistence type="predicted"/>
<gene>
    <name evidence="2" type="ORF">SAMN06265338_106178</name>
</gene>
<dbReference type="GO" id="GO:0007165">
    <property type="term" value="P:signal transduction"/>
    <property type="evidence" value="ECO:0007669"/>
    <property type="project" value="InterPro"/>
</dbReference>
<dbReference type="SMART" id="SM00260">
    <property type="entry name" value="CheW"/>
    <property type="match status" value="1"/>
</dbReference>
<dbReference type="EMBL" id="FYDG01000006">
    <property type="protein sequence ID" value="SNB75107.1"/>
    <property type="molecule type" value="Genomic_DNA"/>
</dbReference>
<keyword evidence="3" id="KW-1185">Reference proteome</keyword>
<dbReference type="InterPro" id="IPR036061">
    <property type="entry name" value="CheW-like_dom_sf"/>
</dbReference>
<feature type="domain" description="CheW-like" evidence="1">
    <location>
        <begin position="20"/>
        <end position="160"/>
    </location>
</feature>
<accession>A0A212RRB3</accession>
<dbReference type="PANTHER" id="PTHR22617">
    <property type="entry name" value="CHEMOTAXIS SENSOR HISTIDINE KINASE-RELATED"/>
    <property type="match status" value="1"/>
</dbReference>
<dbReference type="OrthoDB" id="9794382at2"/>
<dbReference type="AlphaFoldDB" id="A0A212RRB3"/>
<evidence type="ECO:0000313" key="2">
    <source>
        <dbReference type="EMBL" id="SNB75107.1"/>
    </source>
</evidence>
<evidence type="ECO:0000259" key="1">
    <source>
        <dbReference type="PROSITE" id="PS50851"/>
    </source>
</evidence>
<dbReference type="SUPFAM" id="SSF50341">
    <property type="entry name" value="CheW-like"/>
    <property type="match status" value="1"/>
</dbReference>
<sequence>MSYEPSKVIRETIQTAGNALDGYFSIKVAGDTFGLPVTQVQTIFRIGSVTPAPGGPSDIVGLVNLRGKIVTAVSLRRRLGLEPEAGGPGSLAIGIEHHKEAFALLVDEVGDVLTLTADNAIAPPPHIGRRRAKFASGYNRVGGQILPLLNVDAVFDFSEEKS</sequence>
<dbReference type="InterPro" id="IPR039315">
    <property type="entry name" value="CheW"/>
</dbReference>
<dbReference type="RefSeq" id="WP_088521184.1">
    <property type="nucleotide sequence ID" value="NZ_FYDG01000006.1"/>
</dbReference>
<protein>
    <submittedName>
        <fullName evidence="2">CheW protein</fullName>
    </submittedName>
</protein>
<dbReference type="GO" id="GO:0006935">
    <property type="term" value="P:chemotaxis"/>
    <property type="evidence" value="ECO:0007669"/>
    <property type="project" value="InterPro"/>
</dbReference>
<dbReference type="GO" id="GO:0005829">
    <property type="term" value="C:cytosol"/>
    <property type="evidence" value="ECO:0007669"/>
    <property type="project" value="TreeGrafter"/>
</dbReference>